<dbReference type="EMBL" id="CM046391">
    <property type="protein sequence ID" value="KAI8559125.1"/>
    <property type="molecule type" value="Genomic_DNA"/>
</dbReference>
<proteinExistence type="predicted"/>
<accession>A0ACC0P0V9</accession>
<reference evidence="1" key="1">
    <citation type="submission" date="2022-02" db="EMBL/GenBank/DDBJ databases">
        <title>Plant Genome Project.</title>
        <authorList>
            <person name="Zhang R.-G."/>
        </authorList>
    </citation>
    <scope>NUCLEOTIDE SEQUENCE</scope>
    <source>
        <strain evidence="1">AT1</strain>
    </source>
</reference>
<sequence length="202" mass="22303">MHQETQKTKSVVAAALGVPALLPFLKEACEREDSWHARHTGVKTVQQIAVRLGSDVCPHLESLVGIIGYCLNDENEEVQIITPLCLSALAEASALNGFESFDSVFKTLCNCTSLCRGKVLGDFLVAICSLIPLMDATHAAYYAKEVMDILIRLIKWNDFQTKETVVKVMSQCLSTEGVDADYYRKEILPEFFRNSGGSKPGR</sequence>
<protein>
    <submittedName>
        <fullName evidence="1">Uncharacterized protein</fullName>
    </submittedName>
</protein>
<dbReference type="Proteomes" id="UP001062846">
    <property type="component" value="Chromosome 4"/>
</dbReference>
<keyword evidence="2" id="KW-1185">Reference proteome</keyword>
<name>A0ACC0P0V9_RHOML</name>
<gene>
    <name evidence="1" type="ORF">RHMOL_Rhmol04G0149700</name>
</gene>
<evidence type="ECO:0000313" key="1">
    <source>
        <dbReference type="EMBL" id="KAI8559125.1"/>
    </source>
</evidence>
<comment type="caution">
    <text evidence="1">The sequence shown here is derived from an EMBL/GenBank/DDBJ whole genome shotgun (WGS) entry which is preliminary data.</text>
</comment>
<evidence type="ECO:0000313" key="2">
    <source>
        <dbReference type="Proteomes" id="UP001062846"/>
    </source>
</evidence>
<organism evidence="1 2">
    <name type="scientific">Rhododendron molle</name>
    <name type="common">Chinese azalea</name>
    <name type="synonym">Azalea mollis</name>
    <dbReference type="NCBI Taxonomy" id="49168"/>
    <lineage>
        <taxon>Eukaryota</taxon>
        <taxon>Viridiplantae</taxon>
        <taxon>Streptophyta</taxon>
        <taxon>Embryophyta</taxon>
        <taxon>Tracheophyta</taxon>
        <taxon>Spermatophyta</taxon>
        <taxon>Magnoliopsida</taxon>
        <taxon>eudicotyledons</taxon>
        <taxon>Gunneridae</taxon>
        <taxon>Pentapetalae</taxon>
        <taxon>asterids</taxon>
        <taxon>Ericales</taxon>
        <taxon>Ericaceae</taxon>
        <taxon>Ericoideae</taxon>
        <taxon>Rhodoreae</taxon>
        <taxon>Rhododendron</taxon>
    </lineage>
</organism>